<dbReference type="InterPro" id="IPR025016">
    <property type="entry name" value="DUF3955"/>
</dbReference>
<feature type="domain" description="HTH cro/C1-type" evidence="3">
    <location>
        <begin position="7"/>
        <end position="61"/>
    </location>
</feature>
<keyword evidence="2" id="KW-0472">Membrane</keyword>
<dbReference type="Proteomes" id="UP000285859">
    <property type="component" value="Unassembled WGS sequence"/>
</dbReference>
<dbReference type="SUPFAM" id="SSF47413">
    <property type="entry name" value="lambda repressor-like DNA-binding domains"/>
    <property type="match status" value="1"/>
</dbReference>
<accession>A0A3S3M523</accession>
<dbReference type="Gene3D" id="1.10.260.40">
    <property type="entry name" value="lambda repressor-like DNA-binding domains"/>
    <property type="match status" value="1"/>
</dbReference>
<sequence>MDFNNQLKRIRKSNGLTQEQLSKILNVSRQSISSWEVGRNFPDLGMIVIISKEFNISLDQLIMRDKNMEKKLIEDGNKTKKARMNIISGFLFLIGGSLFLTSSFTKSTVLPNGMLYEPYFFLIPLGYLFLFTSIIFLIVSFILKRKKRAM</sequence>
<dbReference type="AlphaFoldDB" id="A0A3S3M523"/>
<keyword evidence="1" id="KW-0238">DNA-binding</keyword>
<evidence type="ECO:0000259" key="3">
    <source>
        <dbReference type="PROSITE" id="PS50943"/>
    </source>
</evidence>
<comment type="caution">
    <text evidence="4">The sequence shown here is derived from an EMBL/GenBank/DDBJ whole genome shotgun (WGS) entry which is preliminary data.</text>
</comment>
<organism evidence="4 5">
    <name type="scientific">Lactococcus lactis</name>
    <dbReference type="NCBI Taxonomy" id="1358"/>
    <lineage>
        <taxon>Bacteria</taxon>
        <taxon>Bacillati</taxon>
        <taxon>Bacillota</taxon>
        <taxon>Bacilli</taxon>
        <taxon>Lactobacillales</taxon>
        <taxon>Streptococcaceae</taxon>
        <taxon>Lactococcus</taxon>
    </lineage>
</organism>
<evidence type="ECO:0000256" key="2">
    <source>
        <dbReference type="SAM" id="Phobius"/>
    </source>
</evidence>
<dbReference type="InterPro" id="IPR010982">
    <property type="entry name" value="Lambda_DNA-bd_dom_sf"/>
</dbReference>
<dbReference type="PANTHER" id="PTHR46558:SF4">
    <property type="entry name" value="DNA-BIDING PHAGE PROTEIN"/>
    <property type="match status" value="1"/>
</dbReference>
<dbReference type="PANTHER" id="PTHR46558">
    <property type="entry name" value="TRACRIPTIONAL REGULATORY PROTEIN-RELATED-RELATED"/>
    <property type="match status" value="1"/>
</dbReference>
<dbReference type="CDD" id="cd00093">
    <property type="entry name" value="HTH_XRE"/>
    <property type="match status" value="1"/>
</dbReference>
<dbReference type="Pfam" id="PF13127">
    <property type="entry name" value="DUF3955"/>
    <property type="match status" value="1"/>
</dbReference>
<name>A0A3S3M523_9LACT</name>
<proteinExistence type="predicted"/>
<evidence type="ECO:0000313" key="5">
    <source>
        <dbReference type="Proteomes" id="UP000285859"/>
    </source>
</evidence>
<keyword evidence="2" id="KW-0812">Transmembrane</keyword>
<gene>
    <name evidence="4" type="ORF">EO246_06910</name>
</gene>
<dbReference type="PROSITE" id="PS50943">
    <property type="entry name" value="HTH_CROC1"/>
    <property type="match status" value="1"/>
</dbReference>
<feature type="transmembrane region" description="Helical" evidence="2">
    <location>
        <begin position="86"/>
        <end position="104"/>
    </location>
</feature>
<dbReference type="RefSeq" id="WP_128267834.1">
    <property type="nucleotide sequence ID" value="NZ_CP092748.1"/>
</dbReference>
<dbReference type="EMBL" id="SAXH01000007">
    <property type="protein sequence ID" value="RWR47100.1"/>
    <property type="molecule type" value="Genomic_DNA"/>
</dbReference>
<dbReference type="Pfam" id="PF01381">
    <property type="entry name" value="HTH_3"/>
    <property type="match status" value="1"/>
</dbReference>
<evidence type="ECO:0000313" key="4">
    <source>
        <dbReference type="EMBL" id="RWR47100.1"/>
    </source>
</evidence>
<evidence type="ECO:0000256" key="1">
    <source>
        <dbReference type="ARBA" id="ARBA00023125"/>
    </source>
</evidence>
<dbReference type="SMART" id="SM00530">
    <property type="entry name" value="HTH_XRE"/>
    <property type="match status" value="1"/>
</dbReference>
<keyword evidence="2" id="KW-1133">Transmembrane helix</keyword>
<protein>
    <submittedName>
        <fullName evidence="4">DUF3955 domain-containing protein</fullName>
    </submittedName>
</protein>
<dbReference type="InterPro" id="IPR001387">
    <property type="entry name" value="Cro/C1-type_HTH"/>
</dbReference>
<feature type="transmembrane region" description="Helical" evidence="2">
    <location>
        <begin position="119"/>
        <end position="143"/>
    </location>
</feature>
<dbReference type="GO" id="GO:0003677">
    <property type="term" value="F:DNA binding"/>
    <property type="evidence" value="ECO:0007669"/>
    <property type="project" value="UniProtKB-KW"/>
</dbReference>
<reference evidence="4 5" key="1">
    <citation type="submission" date="2019-01" db="EMBL/GenBank/DDBJ databases">
        <title>Whole genome sequence of Lactococcus lactis isolated from cow milk.</title>
        <authorList>
            <person name="Sundararaman A."/>
            <person name="Tamang J.-P."/>
            <person name="Halami P."/>
        </authorList>
    </citation>
    <scope>NUCLEOTIDE SEQUENCE [LARGE SCALE GENOMIC DNA]</scope>
    <source>
        <strain evidence="4 5">C2D</strain>
    </source>
</reference>